<dbReference type="Gene3D" id="3.40.50.880">
    <property type="match status" value="1"/>
</dbReference>
<dbReference type="PANTHER" id="PTHR20842">
    <property type="entry name" value="PROTEASE S51 ALPHA-ASPARTYL DIPEPTIDASE"/>
    <property type="match status" value="1"/>
</dbReference>
<dbReference type="PANTHER" id="PTHR20842:SF0">
    <property type="entry name" value="ALPHA-ASPARTYL DIPEPTIDASE"/>
    <property type="match status" value="1"/>
</dbReference>
<dbReference type="EMBL" id="AP025292">
    <property type="protein sequence ID" value="BDC98387.1"/>
    <property type="molecule type" value="Genomic_DNA"/>
</dbReference>
<evidence type="ECO:0000256" key="2">
    <source>
        <dbReference type="ARBA" id="ARBA00022670"/>
    </source>
</evidence>
<keyword evidence="4" id="KW-0720">Serine protease</keyword>
<protein>
    <submittedName>
        <fullName evidence="5">Peptidase E</fullName>
    </submittedName>
</protein>
<dbReference type="CDD" id="cd03146">
    <property type="entry name" value="GAT1_Peptidase_E"/>
    <property type="match status" value="1"/>
</dbReference>
<comment type="similarity">
    <text evidence="1">Belongs to the peptidase S51 family.</text>
</comment>
<keyword evidence="6" id="KW-1185">Reference proteome</keyword>
<evidence type="ECO:0000313" key="5">
    <source>
        <dbReference type="EMBL" id="BDC98387.1"/>
    </source>
</evidence>
<gene>
    <name evidence="5" type="primary">pepE</name>
    <name evidence="5" type="ORF">PEPS_06680</name>
</gene>
<evidence type="ECO:0000256" key="3">
    <source>
        <dbReference type="ARBA" id="ARBA00022801"/>
    </source>
</evidence>
<dbReference type="SUPFAM" id="SSF52317">
    <property type="entry name" value="Class I glutamine amidotransferase-like"/>
    <property type="match status" value="1"/>
</dbReference>
<dbReference type="Pfam" id="PF03575">
    <property type="entry name" value="Peptidase_S51"/>
    <property type="match status" value="1"/>
</dbReference>
<dbReference type="InterPro" id="IPR029062">
    <property type="entry name" value="Class_I_gatase-like"/>
</dbReference>
<proteinExistence type="inferred from homology"/>
<reference evidence="5 6" key="1">
    <citation type="submission" date="2021-12" db="EMBL/GenBank/DDBJ databases">
        <title>Genome sequencing of bacteria with rrn-lacking chromosome and rrn-plasmid.</title>
        <authorList>
            <person name="Anda M."/>
            <person name="Iwasaki W."/>
        </authorList>
    </citation>
    <scope>NUCLEOTIDE SEQUENCE [LARGE SCALE GENOMIC DNA]</scope>
    <source>
        <strain evidence="5 6">NBRC 101262</strain>
    </source>
</reference>
<keyword evidence="3" id="KW-0378">Hydrolase</keyword>
<sequence>MPTEAYLGYCKQNIATFLGEVKEVLFVPYAGVTFSYDDYAKSVADALSPLGIKVTGIHTVEDKQKAVAEAASIMVGGGNTFELLHQLYENGLVDLINEKVSKGTPYIGWSAGSNMACPTIKTTNDMPITMPKSFDALNLIPFQINPHYTEERIPNHGGETRPLRIEEFLTKNTDMAVLGLPEGCMLEIHGKSMKYIGGHAGKLFINAKENKTIDENSDLSYLLG</sequence>
<accession>A0ABN6L5H7</accession>
<organism evidence="5 6">
    <name type="scientific">Persicobacter psychrovividus</name>
    <dbReference type="NCBI Taxonomy" id="387638"/>
    <lineage>
        <taxon>Bacteria</taxon>
        <taxon>Pseudomonadati</taxon>
        <taxon>Bacteroidota</taxon>
        <taxon>Cytophagia</taxon>
        <taxon>Cytophagales</taxon>
        <taxon>Persicobacteraceae</taxon>
        <taxon>Persicobacter</taxon>
    </lineage>
</organism>
<dbReference type="InterPro" id="IPR005320">
    <property type="entry name" value="Peptidase_S51"/>
</dbReference>
<dbReference type="NCBIfam" id="NF003642">
    <property type="entry name" value="PRK05282.1"/>
    <property type="match status" value="1"/>
</dbReference>
<evidence type="ECO:0000256" key="1">
    <source>
        <dbReference type="ARBA" id="ARBA00006534"/>
    </source>
</evidence>
<dbReference type="Proteomes" id="UP001354989">
    <property type="component" value="Chromosome"/>
</dbReference>
<evidence type="ECO:0000256" key="4">
    <source>
        <dbReference type="ARBA" id="ARBA00022825"/>
    </source>
</evidence>
<name>A0ABN6L5H7_9BACT</name>
<keyword evidence="2" id="KW-0645">Protease</keyword>
<evidence type="ECO:0000313" key="6">
    <source>
        <dbReference type="Proteomes" id="UP001354989"/>
    </source>
</evidence>